<evidence type="ECO:0000313" key="1">
    <source>
        <dbReference type="EMBL" id="NNV20585.1"/>
    </source>
</evidence>
<dbReference type="EMBL" id="PKQI01000002">
    <property type="protein sequence ID" value="NNV20585.1"/>
    <property type="molecule type" value="Genomic_DNA"/>
</dbReference>
<organism evidence="1 2">
    <name type="scientific">Brucella pseudogrignonensis</name>
    <dbReference type="NCBI Taxonomy" id="419475"/>
    <lineage>
        <taxon>Bacteria</taxon>
        <taxon>Pseudomonadati</taxon>
        <taxon>Pseudomonadota</taxon>
        <taxon>Alphaproteobacteria</taxon>
        <taxon>Hyphomicrobiales</taxon>
        <taxon>Brucellaceae</taxon>
        <taxon>Brucella/Ochrobactrum group</taxon>
        <taxon>Brucella</taxon>
    </lineage>
</organism>
<comment type="caution">
    <text evidence="1">The sequence shown here is derived from an EMBL/GenBank/DDBJ whole genome shotgun (WGS) entry which is preliminary data.</text>
</comment>
<dbReference type="RefSeq" id="WP_171379902.1">
    <property type="nucleotide sequence ID" value="NZ_PKQI01000002.1"/>
</dbReference>
<dbReference type="Proteomes" id="UP000526233">
    <property type="component" value="Unassembled WGS sequence"/>
</dbReference>
<dbReference type="AlphaFoldDB" id="A0A7Y3T5L0"/>
<sequence>MARESYYRAKCGHEGCTEFARYTYSNRNELKRLDQTYGYGKYRCVRHSKPDEVLSPDNLRRTDEFSIFTEDYGRFWGKETSHSGFMHGPGFKAFVEDFPDGTVLRVTAEIILPLGEQSE</sequence>
<name>A0A7Y3T5L0_9HYPH</name>
<accession>A0A7Y3T5L0</accession>
<evidence type="ECO:0000313" key="2">
    <source>
        <dbReference type="Proteomes" id="UP000526233"/>
    </source>
</evidence>
<protein>
    <submittedName>
        <fullName evidence="1">Uncharacterized protein</fullName>
    </submittedName>
</protein>
<reference evidence="1 2" key="1">
    <citation type="submission" date="2018-11" db="EMBL/GenBank/DDBJ databases">
        <title>Genome sequencing and analysis.</title>
        <authorList>
            <person name="Huang Y.-T."/>
        </authorList>
    </citation>
    <scope>NUCLEOTIDE SEQUENCE [LARGE SCALE GENOMIC DNA]</scope>
    <source>
        <strain evidence="1 2">SHIN</strain>
    </source>
</reference>
<proteinExistence type="predicted"/>
<gene>
    <name evidence="1" type="ORF">EHE22_09125</name>
</gene>